<dbReference type="PANTHER" id="PTHR11573">
    <property type="entry name" value="RIBONUCLEOSIDE-DIPHOSPHATE REDUCTASE LARGE CHAIN"/>
    <property type="match status" value="1"/>
</dbReference>
<dbReference type="PANTHER" id="PTHR11573:SF30">
    <property type="entry name" value="RIBONUCLEOSIDE-DIPHOSPHATE REDUCTASE 2 SUBUNIT ALPHA"/>
    <property type="match status" value="1"/>
</dbReference>
<dbReference type="OrthoDB" id="9762933at2"/>
<dbReference type="InterPro" id="IPR026459">
    <property type="entry name" value="RNR_1b_NrdE"/>
</dbReference>
<dbReference type="Proteomes" id="UP000246800">
    <property type="component" value="Unassembled WGS sequence"/>
</dbReference>
<gene>
    <name evidence="15" type="primary">nrdE</name>
    <name evidence="13" type="ORF">DD902_05010</name>
    <name evidence="15" type="ORF">DV961_09160</name>
    <name evidence="12" type="ORF">EGV54_12560</name>
    <name evidence="14" type="ORF">JGZ15_09540</name>
</gene>
<dbReference type="CDD" id="cd01679">
    <property type="entry name" value="RNR_I"/>
    <property type="match status" value="1"/>
</dbReference>
<reference evidence="15" key="2">
    <citation type="journal article" date="2018" name="Vet. Microbiol.">
        <title>Methicillin-resistant staphylococci amongst veterinary personnel, personnel-owned pets, patients and the hospital environment of two small animal veterinary hospitals.</title>
        <authorList>
            <person name="Worthing K.A."/>
            <person name="Brown J."/>
            <person name="Gerber L."/>
            <person name="Abraham S."/>
            <person name="Trott D."/>
            <person name="Norris J.M."/>
        </authorList>
    </citation>
    <scope>NUCLEOTIDE SEQUENCE</scope>
    <source>
        <strain evidence="15">ST496-2</strain>
    </source>
</reference>
<evidence type="ECO:0000259" key="11">
    <source>
        <dbReference type="PROSITE" id="PS00089"/>
    </source>
</evidence>
<dbReference type="NCBIfam" id="TIGR02506">
    <property type="entry name" value="NrdE_NrdA"/>
    <property type="match status" value="1"/>
</dbReference>
<evidence type="ECO:0000256" key="10">
    <source>
        <dbReference type="RuleBase" id="RU003410"/>
    </source>
</evidence>
<dbReference type="Proteomes" id="UP000595859">
    <property type="component" value="Chromosome"/>
</dbReference>
<dbReference type="InterPro" id="IPR013554">
    <property type="entry name" value="RNR_N"/>
</dbReference>
<evidence type="ECO:0000256" key="1">
    <source>
        <dbReference type="ARBA" id="ARBA00010406"/>
    </source>
</evidence>
<dbReference type="InterPro" id="IPR013509">
    <property type="entry name" value="RNR_lsu_N"/>
</dbReference>
<evidence type="ECO:0000256" key="4">
    <source>
        <dbReference type="ARBA" id="ARBA00022741"/>
    </source>
</evidence>
<evidence type="ECO:0000313" key="13">
    <source>
        <dbReference type="EMBL" id="PWZ75508.1"/>
    </source>
</evidence>
<feature type="domain" description="Ribonucleotide reductase large subunit" evidence="11">
    <location>
        <begin position="559"/>
        <end position="581"/>
    </location>
</feature>
<evidence type="ECO:0000256" key="5">
    <source>
        <dbReference type="ARBA" id="ARBA00022840"/>
    </source>
</evidence>
<dbReference type="GeneID" id="93824587"/>
<dbReference type="AlphaFoldDB" id="A0A166QC49"/>
<dbReference type="eggNOG" id="COG0209">
    <property type="taxonomic scope" value="Bacteria"/>
</dbReference>
<dbReference type="EMBL" id="CP066884">
    <property type="protein sequence ID" value="QQM97709.1"/>
    <property type="molecule type" value="Genomic_DNA"/>
</dbReference>
<evidence type="ECO:0000313" key="12">
    <source>
        <dbReference type="EMBL" id="EGQ4385883.1"/>
    </source>
</evidence>
<proteinExistence type="inferred from homology"/>
<evidence type="ECO:0000256" key="7">
    <source>
        <dbReference type="ARBA" id="ARBA00023116"/>
    </source>
</evidence>
<dbReference type="NCBIfam" id="TIGR04170">
    <property type="entry name" value="RNR_1b_NrdE"/>
    <property type="match status" value="1"/>
</dbReference>
<evidence type="ECO:0000256" key="9">
    <source>
        <dbReference type="ARBA" id="ARBA00047754"/>
    </source>
</evidence>
<dbReference type="UniPathway" id="UPA00326"/>
<sequence>MKTMEQKQYKHIELNNQVTKRNENGFFQLEKDQEALASYLEEIQDKTVHFDSELERLHFLVDNHFYYNVFEEYSEAQLVELIAFATEIPFRFASYMSASKFFKDYALKTNDKSQYLEDYHQHVMIVSFYLAKGNVELAKKLIQAMVEQRYQPATPTFLNAGRARRGELVSCFLLEVDDSLNSINFIDSTAKQLSKIGGGVAINLSKLRARGEAIKGIKGVAKGVLPIAKALEGGFSYADQLGQRPGAGAVYLNIFHYDVEEFLDTKKINADEDLRLSTISTGLIVPSKFFELAKEGKDFFMFAPHTVEQEYGVTLDDINIDEYYDRLVENPNIMKKSKDAREMLNMIAQTQLQSGYPYLMFKDNANRVHANSNIGQIKMSNLCTEIFQLQETSVIHDYGVDDEIKRDISCNLGSLNIVNVMESNQFRDSVHTGMDALTVVSDEANIQNAPGVKKANSELHSVGLGVMNLHGYLAKNHISYESEEAKDFADVFFMMMNYYSIERSMQIAKERGETFKDFDKSDYASGRYFERYTSEDFLPKSEKVKALFANHTIPTRDDWKVLQAEVEKYGLYHAYRLAIAPTQSISYVQNATSSVMPIVDQIERRTYGNSETFYPMPFLSPQTMWYYKSAFNIDQMKLIDLIATIQTHIDQGISTILYVNSEISTRELSRLYVYAHHKGLKSLYYTRNKLLSVEECTSCAI</sequence>
<evidence type="ECO:0000256" key="6">
    <source>
        <dbReference type="ARBA" id="ARBA00023002"/>
    </source>
</evidence>
<dbReference type="EC" id="1.17.4.1" evidence="2 10"/>
<dbReference type="Proteomes" id="UP000256409">
    <property type="component" value="Unassembled WGS sequence"/>
</dbReference>
<dbReference type="SUPFAM" id="SSF48168">
    <property type="entry name" value="R1 subunit of ribonucleotide reductase, N-terminal domain"/>
    <property type="match status" value="1"/>
</dbReference>
<dbReference type="InterPro" id="IPR039718">
    <property type="entry name" value="Rrm1"/>
</dbReference>
<dbReference type="GO" id="GO:0005971">
    <property type="term" value="C:ribonucleoside-diphosphate reductase complex"/>
    <property type="evidence" value="ECO:0007669"/>
    <property type="project" value="TreeGrafter"/>
</dbReference>
<reference evidence="17" key="3">
    <citation type="journal article" date="2018" name="Vet. Microbiol.">
        <title>Molecular epidemiology of methicillin-resistant staphylococci amongst veterinary personnel, personnel-owned pets, patients and the hospital environment of two companion animal veterinary hospitals.</title>
        <authorList>
            <person name="Worthing K.A."/>
            <person name="Brown J."/>
            <person name="Gerber L."/>
            <person name="Abraham S."/>
            <person name="Trott D."/>
            <person name="Norris J.M."/>
        </authorList>
    </citation>
    <scope>NUCLEOTIDE SEQUENCE [LARGE SCALE GENOMIC DNA]</scope>
    <source>
        <strain evidence="17">ST496-2</strain>
    </source>
</reference>
<evidence type="ECO:0000313" key="14">
    <source>
        <dbReference type="EMBL" id="QQM97709.1"/>
    </source>
</evidence>
<accession>A0A166QC49</accession>
<reference evidence="13 16" key="1">
    <citation type="journal article" date="2018" name="Vet. Microbiol.">
        <title>Clonal diversity and geographic distribution of methicillin-resistant Staphylococcus pseudintermedius from Australian animals: Discovery of novel sequence types.</title>
        <authorList>
            <person name="Worthing K.A."/>
            <person name="Abraham S."/>
            <person name="Coombs G.W."/>
            <person name="Pang S."/>
            <person name="Saputra S."/>
            <person name="Jordan D."/>
            <person name="Trott D.J."/>
            <person name="Norris J.M."/>
        </authorList>
    </citation>
    <scope>NUCLEOTIDE SEQUENCE [LARGE SCALE GENOMIC DNA]</scope>
    <source>
        <strain evidence="13 16">ST525 1</strain>
    </source>
</reference>
<keyword evidence="3" id="KW-0021">Allosteric enzyme</keyword>
<evidence type="ECO:0000256" key="8">
    <source>
        <dbReference type="ARBA" id="ARBA00023157"/>
    </source>
</evidence>
<dbReference type="EMBL" id="QEIT01000025">
    <property type="protein sequence ID" value="PWZ75508.1"/>
    <property type="molecule type" value="Genomic_DNA"/>
</dbReference>
<keyword evidence="5" id="KW-0067">ATP-binding</keyword>
<dbReference type="GO" id="GO:0004748">
    <property type="term" value="F:ribonucleoside-diphosphate reductase activity, thioredoxin disulfide as acceptor"/>
    <property type="evidence" value="ECO:0007669"/>
    <property type="project" value="UniProtKB-EC"/>
</dbReference>
<dbReference type="SUPFAM" id="SSF51998">
    <property type="entry name" value="PFL-like glycyl radical enzymes"/>
    <property type="match status" value="1"/>
</dbReference>
<dbReference type="GO" id="GO:0009263">
    <property type="term" value="P:deoxyribonucleotide biosynthetic process"/>
    <property type="evidence" value="ECO:0007669"/>
    <property type="project" value="UniProtKB-KW"/>
</dbReference>
<keyword evidence="19" id="KW-1185">Reference proteome</keyword>
<keyword evidence="8" id="KW-1015">Disulfide bond</keyword>
<evidence type="ECO:0000313" key="18">
    <source>
        <dbReference type="Proteomes" id="UP000595859"/>
    </source>
</evidence>
<keyword evidence="6 10" id="KW-0560">Oxidoreductase</keyword>
<dbReference type="InterPro" id="IPR000788">
    <property type="entry name" value="RNR_lg_C"/>
</dbReference>
<organism evidence="15 17">
    <name type="scientific">Staphylococcus pseudintermedius</name>
    <dbReference type="NCBI Taxonomy" id="283734"/>
    <lineage>
        <taxon>Bacteria</taxon>
        <taxon>Bacillati</taxon>
        <taxon>Bacillota</taxon>
        <taxon>Bacilli</taxon>
        <taxon>Bacillales</taxon>
        <taxon>Staphylococcaceae</taxon>
        <taxon>Staphylococcus</taxon>
        <taxon>Staphylococcus intermedius group</taxon>
    </lineage>
</organism>
<evidence type="ECO:0000313" key="16">
    <source>
        <dbReference type="Proteomes" id="UP000246800"/>
    </source>
</evidence>
<evidence type="ECO:0000313" key="15">
    <source>
        <dbReference type="EMBL" id="REA80916.1"/>
    </source>
</evidence>
<dbReference type="GO" id="GO:0005524">
    <property type="term" value="F:ATP binding"/>
    <property type="evidence" value="ECO:0007669"/>
    <property type="project" value="UniProtKB-KW"/>
</dbReference>
<protein>
    <recommendedName>
        <fullName evidence="2 10">Ribonucleoside-diphosphate reductase</fullName>
        <ecNumber evidence="2 10">1.17.4.1</ecNumber>
    </recommendedName>
</protein>
<dbReference type="Pfam" id="PF02867">
    <property type="entry name" value="Ribonuc_red_lgC"/>
    <property type="match status" value="1"/>
</dbReference>
<reference evidence="14 18" key="5">
    <citation type="submission" date="2020-12" db="EMBL/GenBank/DDBJ databases">
        <title>Whole genome sequencing and de novo assembly of Staphylococcus pseudintermedius: a novel pangenome approach to unravel pathogenesis of canine pyoderma.</title>
        <authorList>
            <person name="Ferrer L."/>
            <person name="Perez D."/>
            <person name="Fonticoba R."/>
            <person name="Vines J."/>
            <person name="Fabregas N."/>
            <person name="Madronero S."/>
            <person name="Meroni G."/>
            <person name="Martino P."/>
            <person name="Martinez S."/>
            <person name="Cusco A."/>
            <person name="Migura L."/>
            <person name="Francino O."/>
        </authorList>
    </citation>
    <scope>NUCLEOTIDE SEQUENCE [LARGE SCALE GENOMIC DNA]</scope>
    <source>
        <strain evidence="14 18">HSP080</strain>
    </source>
</reference>
<comment type="function">
    <text evidence="10">Provides the precursors necessary for DNA synthesis. Catalyzes the biosynthesis of deoxyribonucleotides from the corresponding ribonucleotides.</text>
</comment>
<dbReference type="OMA" id="IELPQHM"/>
<dbReference type="InterPro" id="IPR008926">
    <property type="entry name" value="RNR_R1-su_N"/>
</dbReference>
<comment type="catalytic activity">
    <reaction evidence="9 10">
        <text>a 2'-deoxyribonucleoside 5'-diphosphate + [thioredoxin]-disulfide + H2O = a ribonucleoside 5'-diphosphate + [thioredoxin]-dithiol</text>
        <dbReference type="Rhea" id="RHEA:23252"/>
        <dbReference type="Rhea" id="RHEA-COMP:10698"/>
        <dbReference type="Rhea" id="RHEA-COMP:10700"/>
        <dbReference type="ChEBI" id="CHEBI:15377"/>
        <dbReference type="ChEBI" id="CHEBI:29950"/>
        <dbReference type="ChEBI" id="CHEBI:50058"/>
        <dbReference type="ChEBI" id="CHEBI:57930"/>
        <dbReference type="ChEBI" id="CHEBI:73316"/>
        <dbReference type="EC" id="1.17.4.1"/>
    </reaction>
</comment>
<dbReference type="EMBL" id="AAXKXX010000028">
    <property type="protein sequence ID" value="EGQ4385883.1"/>
    <property type="molecule type" value="Genomic_DNA"/>
</dbReference>
<dbReference type="InterPro" id="IPR013346">
    <property type="entry name" value="NrdE_NrdA_C"/>
</dbReference>
<comment type="similarity">
    <text evidence="1 10">Belongs to the ribonucleoside diphosphate reductase large chain family.</text>
</comment>
<evidence type="ECO:0000313" key="19">
    <source>
        <dbReference type="Proteomes" id="UP000600220"/>
    </source>
</evidence>
<dbReference type="EMBL" id="QQPC01000062">
    <property type="protein sequence ID" value="REA80916.1"/>
    <property type="molecule type" value="Genomic_DNA"/>
</dbReference>
<dbReference type="Proteomes" id="UP000600220">
    <property type="component" value="Unassembled WGS sequence"/>
</dbReference>
<keyword evidence="7 10" id="KW-0215">Deoxyribonucleotide synthesis</keyword>
<reference evidence="12 19" key="4">
    <citation type="submission" date="2018-11" db="EMBL/GenBank/DDBJ databases">
        <authorList>
            <consortium name="Veterinary Laboratory Investigation and Response Network"/>
        </authorList>
    </citation>
    <scope>NUCLEOTIDE SEQUENCE [LARGE SCALE GENOMIC DNA]</scope>
    <source>
        <strain evidence="12 19">SPSE-18-VL-LA-PA-Ryan-0021</strain>
    </source>
</reference>
<dbReference type="Gene3D" id="1.10.1650.20">
    <property type="match status" value="1"/>
</dbReference>
<dbReference type="Pfam" id="PF08343">
    <property type="entry name" value="RNR_N"/>
    <property type="match status" value="1"/>
</dbReference>
<evidence type="ECO:0000256" key="3">
    <source>
        <dbReference type="ARBA" id="ARBA00022533"/>
    </source>
</evidence>
<dbReference type="PRINTS" id="PR01183">
    <property type="entry name" value="RIBORDTASEM1"/>
</dbReference>
<dbReference type="Pfam" id="PF00317">
    <property type="entry name" value="Ribonuc_red_lgN"/>
    <property type="match status" value="1"/>
</dbReference>
<dbReference type="RefSeq" id="WP_014614523.1">
    <property type="nucleotide sequence ID" value="NZ_AP019372.1"/>
</dbReference>
<dbReference type="Gene3D" id="3.20.70.20">
    <property type="match status" value="1"/>
</dbReference>
<keyword evidence="4" id="KW-0547">Nucleotide-binding</keyword>
<evidence type="ECO:0000313" key="17">
    <source>
        <dbReference type="Proteomes" id="UP000256409"/>
    </source>
</evidence>
<dbReference type="PROSITE" id="PS00089">
    <property type="entry name" value="RIBORED_LARGE"/>
    <property type="match status" value="1"/>
</dbReference>
<name>A0A166QC49_STAPS</name>
<evidence type="ECO:0000256" key="2">
    <source>
        <dbReference type="ARBA" id="ARBA00012274"/>
    </source>
</evidence>